<keyword evidence="2" id="KW-1185">Reference proteome</keyword>
<reference evidence="1" key="1">
    <citation type="submission" date="2021-05" db="EMBL/GenBank/DDBJ databases">
        <authorList>
            <person name="Pan Q."/>
            <person name="Jouanno E."/>
            <person name="Zahm M."/>
            <person name="Klopp C."/>
            <person name="Cabau C."/>
            <person name="Louis A."/>
            <person name="Berthelot C."/>
            <person name="Parey E."/>
            <person name="Roest Crollius H."/>
            <person name="Montfort J."/>
            <person name="Robinson-Rechavi M."/>
            <person name="Bouchez O."/>
            <person name="Lampietro C."/>
            <person name="Lopez Roques C."/>
            <person name="Donnadieu C."/>
            <person name="Postlethwait J."/>
            <person name="Bobe J."/>
            <person name="Dillon D."/>
            <person name="Chandos A."/>
            <person name="von Hippel F."/>
            <person name="Guiguen Y."/>
        </authorList>
    </citation>
    <scope>NUCLEOTIDE SEQUENCE</scope>
    <source>
        <strain evidence="1">YG-Jan2019</strain>
    </source>
</reference>
<dbReference type="EMBL" id="CM055751">
    <property type="protein sequence ID" value="KAJ7992888.1"/>
    <property type="molecule type" value="Genomic_DNA"/>
</dbReference>
<dbReference type="Proteomes" id="UP001157502">
    <property type="component" value="Chromosome 24"/>
</dbReference>
<gene>
    <name evidence="1" type="ORF">DPEC_G00266750</name>
</gene>
<evidence type="ECO:0000313" key="2">
    <source>
        <dbReference type="Proteomes" id="UP001157502"/>
    </source>
</evidence>
<proteinExistence type="predicted"/>
<organism evidence="1 2">
    <name type="scientific">Dallia pectoralis</name>
    <name type="common">Alaska blackfish</name>
    <dbReference type="NCBI Taxonomy" id="75939"/>
    <lineage>
        <taxon>Eukaryota</taxon>
        <taxon>Metazoa</taxon>
        <taxon>Chordata</taxon>
        <taxon>Craniata</taxon>
        <taxon>Vertebrata</taxon>
        <taxon>Euteleostomi</taxon>
        <taxon>Actinopterygii</taxon>
        <taxon>Neopterygii</taxon>
        <taxon>Teleostei</taxon>
        <taxon>Protacanthopterygii</taxon>
        <taxon>Esociformes</taxon>
        <taxon>Umbridae</taxon>
        <taxon>Dallia</taxon>
    </lineage>
</organism>
<comment type="caution">
    <text evidence="1">The sequence shown here is derived from an EMBL/GenBank/DDBJ whole genome shotgun (WGS) entry which is preliminary data.</text>
</comment>
<protein>
    <submittedName>
        <fullName evidence="1">Uncharacterized protein</fullName>
    </submittedName>
</protein>
<evidence type="ECO:0000313" key="1">
    <source>
        <dbReference type="EMBL" id="KAJ7992888.1"/>
    </source>
</evidence>
<accession>A0ACC2FN66</accession>
<name>A0ACC2FN66_DALPE</name>
<sequence>MCPASCQQRMKRYLNTICPVNHPYAPNPMDFNPPPFHPLASSLPGIHNILTQNAPCCNIHILICLSSLWPCCSAKMPRWCPLPQHKLAKGIGLTHAENGVRTSRGQGISLGKENFY</sequence>